<comment type="caution">
    <text evidence="1">The sequence shown here is derived from an EMBL/GenBank/DDBJ whole genome shotgun (WGS) entry which is preliminary data.</text>
</comment>
<sequence>MAKMPSVLVDINCFFKDESFAGLANTMTLPKIATKMIDVAMAGVAGDIARDTGRLEKLECEVTISHYASRVIGLVGDRESREEVFIARGAVDVDGVIKTVVVRQQGFWREVEFNEWAPEKESTTKFAIDVEMFEFELDGKEIIHIDKLANIYRVNGKDRNEAIRTALAQ</sequence>
<evidence type="ECO:0000313" key="2">
    <source>
        <dbReference type="Proteomes" id="UP000604243"/>
    </source>
</evidence>
<dbReference type="RefSeq" id="WP_189520076.1">
    <property type="nucleotide sequence ID" value="NZ_BMZM01000006.1"/>
</dbReference>
<accession>A0ABQ3FRG2</accession>
<reference evidence="2" key="1">
    <citation type="journal article" date="2019" name="Int. J. Syst. Evol. Microbiol.">
        <title>The Global Catalogue of Microorganisms (GCM) 10K type strain sequencing project: providing services to taxonomists for standard genome sequencing and annotation.</title>
        <authorList>
            <consortium name="The Broad Institute Genomics Platform"/>
            <consortium name="The Broad Institute Genome Sequencing Center for Infectious Disease"/>
            <person name="Wu L."/>
            <person name="Ma J."/>
        </authorList>
    </citation>
    <scope>NUCLEOTIDE SEQUENCE [LARGE SCALE GENOMIC DNA]</scope>
    <source>
        <strain evidence="2">KCTC 42082</strain>
    </source>
</reference>
<dbReference type="Pfam" id="PF04985">
    <property type="entry name" value="Phage_tube"/>
    <property type="match status" value="1"/>
</dbReference>
<name>A0ABQ3FRG2_9GAMM</name>
<evidence type="ECO:0000313" key="1">
    <source>
        <dbReference type="EMBL" id="GHC34708.1"/>
    </source>
</evidence>
<gene>
    <name evidence="1" type="ORF">GCM10010082_31790</name>
</gene>
<proteinExistence type="predicted"/>
<dbReference type="EMBL" id="BMZM01000006">
    <property type="protein sequence ID" value="GHC34708.1"/>
    <property type="molecule type" value="Genomic_DNA"/>
</dbReference>
<keyword evidence="2" id="KW-1185">Reference proteome</keyword>
<dbReference type="InterPro" id="IPR006498">
    <property type="entry name" value="Tail_tube"/>
</dbReference>
<organism evidence="1 2">
    <name type="scientific">Kushneria pakistanensis</name>
    <dbReference type="NCBI Taxonomy" id="1508770"/>
    <lineage>
        <taxon>Bacteria</taxon>
        <taxon>Pseudomonadati</taxon>
        <taxon>Pseudomonadota</taxon>
        <taxon>Gammaproteobacteria</taxon>
        <taxon>Oceanospirillales</taxon>
        <taxon>Halomonadaceae</taxon>
        <taxon>Kushneria</taxon>
    </lineage>
</organism>
<dbReference type="Proteomes" id="UP000604243">
    <property type="component" value="Unassembled WGS sequence"/>
</dbReference>
<protein>
    <recommendedName>
        <fullName evidence="3">Phage major tail tube protein</fullName>
    </recommendedName>
</protein>
<evidence type="ECO:0008006" key="3">
    <source>
        <dbReference type="Google" id="ProtNLM"/>
    </source>
</evidence>